<evidence type="ECO:0008006" key="8">
    <source>
        <dbReference type="Google" id="ProtNLM"/>
    </source>
</evidence>
<keyword evidence="3 5" id="KW-1133">Transmembrane helix</keyword>
<gene>
    <name evidence="6" type="ORF">GCM10022378_16880</name>
</gene>
<keyword evidence="2 5" id="KW-0812">Transmembrane</keyword>
<protein>
    <recommendedName>
        <fullName evidence="8">1,4-dihydroxy-2-naphthoate prenyltransferase</fullName>
    </recommendedName>
</protein>
<comment type="subcellular location">
    <subcellularLocation>
        <location evidence="1">Membrane</location>
        <topology evidence="1">Multi-pass membrane protein</topology>
    </subcellularLocation>
</comment>
<keyword evidence="7" id="KW-1185">Reference proteome</keyword>
<evidence type="ECO:0000256" key="3">
    <source>
        <dbReference type="ARBA" id="ARBA00022989"/>
    </source>
</evidence>
<keyword evidence="4 5" id="KW-0472">Membrane</keyword>
<dbReference type="Pfam" id="PF01040">
    <property type="entry name" value="UbiA"/>
    <property type="match status" value="1"/>
</dbReference>
<feature type="transmembrane region" description="Helical" evidence="5">
    <location>
        <begin position="259"/>
        <end position="279"/>
    </location>
</feature>
<feature type="transmembrane region" description="Helical" evidence="5">
    <location>
        <begin position="231"/>
        <end position="253"/>
    </location>
</feature>
<dbReference type="InterPro" id="IPR000537">
    <property type="entry name" value="UbiA_prenyltransferase"/>
</dbReference>
<dbReference type="Proteomes" id="UP001500920">
    <property type="component" value="Unassembled WGS sequence"/>
</dbReference>
<feature type="transmembrane region" description="Helical" evidence="5">
    <location>
        <begin position="159"/>
        <end position="177"/>
    </location>
</feature>
<evidence type="ECO:0000256" key="1">
    <source>
        <dbReference type="ARBA" id="ARBA00004141"/>
    </source>
</evidence>
<evidence type="ECO:0000313" key="6">
    <source>
        <dbReference type="EMBL" id="GAA3728799.1"/>
    </source>
</evidence>
<evidence type="ECO:0000256" key="2">
    <source>
        <dbReference type="ARBA" id="ARBA00022692"/>
    </source>
</evidence>
<accession>A0ABP7F188</accession>
<evidence type="ECO:0000256" key="5">
    <source>
        <dbReference type="SAM" id="Phobius"/>
    </source>
</evidence>
<evidence type="ECO:0000256" key="4">
    <source>
        <dbReference type="ARBA" id="ARBA00023136"/>
    </source>
</evidence>
<name>A0ABP7F188_9STAP</name>
<dbReference type="RefSeq" id="WP_344703412.1">
    <property type="nucleotide sequence ID" value="NZ_BAABCK010000059.1"/>
</dbReference>
<sequence>MKQGDFSFKGLKMVVRAIAVVTSSIATIISTALPLLLGYDITVLGLFGLSLLLVTGALLVHGVLTHVLNDLMDFESGTDQASPALLSGGSRVIQDGVMSLGTLRRMAVSAIIILLSAGLLFMVLGQFKLVILTLIGIWGAVTYSTRPFIFAYRPFLGEWLSLFPSMLLLGLAAPWIMLDSVPLWAWQNATINALWCMAWVMVHHIPDLNADRNSVPKKRTSVVWSVERYGLYRAGLPALIYLVLVFLIVMTMISARPIGAVGALLMLGYAIYLILSMDVKNVEQVTQREKILLLLAMSTAIWLGIFY</sequence>
<feature type="transmembrane region" description="Helical" evidence="5">
    <location>
        <begin position="291"/>
        <end position="306"/>
    </location>
</feature>
<dbReference type="CDD" id="cd13962">
    <property type="entry name" value="PT_UbiA_UBIAD1"/>
    <property type="match status" value="1"/>
</dbReference>
<proteinExistence type="predicted"/>
<feature type="transmembrane region" description="Helical" evidence="5">
    <location>
        <begin position="14"/>
        <end position="37"/>
    </location>
</feature>
<feature type="transmembrane region" description="Helical" evidence="5">
    <location>
        <begin position="106"/>
        <end position="124"/>
    </location>
</feature>
<evidence type="ECO:0000313" key="7">
    <source>
        <dbReference type="Proteomes" id="UP001500920"/>
    </source>
</evidence>
<comment type="caution">
    <text evidence="6">The sequence shown here is derived from an EMBL/GenBank/DDBJ whole genome shotgun (WGS) entry which is preliminary data.</text>
</comment>
<dbReference type="EMBL" id="BAABCK010000059">
    <property type="protein sequence ID" value="GAA3728799.1"/>
    <property type="molecule type" value="Genomic_DNA"/>
</dbReference>
<reference evidence="7" key="1">
    <citation type="journal article" date="2019" name="Int. J. Syst. Evol. Microbiol.">
        <title>The Global Catalogue of Microorganisms (GCM) 10K type strain sequencing project: providing services to taxonomists for standard genome sequencing and annotation.</title>
        <authorList>
            <consortium name="The Broad Institute Genomics Platform"/>
            <consortium name="The Broad Institute Genome Sequencing Center for Infectious Disease"/>
            <person name="Wu L."/>
            <person name="Ma J."/>
        </authorList>
    </citation>
    <scope>NUCLEOTIDE SEQUENCE [LARGE SCALE GENOMIC DNA]</scope>
    <source>
        <strain evidence="7">JCM 16981</strain>
    </source>
</reference>
<organism evidence="6 7">
    <name type="scientific">Salinicoccus jeotgali</name>
    <dbReference type="NCBI Taxonomy" id="381634"/>
    <lineage>
        <taxon>Bacteria</taxon>
        <taxon>Bacillati</taxon>
        <taxon>Bacillota</taxon>
        <taxon>Bacilli</taxon>
        <taxon>Bacillales</taxon>
        <taxon>Staphylococcaceae</taxon>
        <taxon>Salinicoccus</taxon>
    </lineage>
</organism>
<dbReference type="InterPro" id="IPR026046">
    <property type="entry name" value="UBIAD1"/>
</dbReference>
<feature type="transmembrane region" description="Helical" evidence="5">
    <location>
        <begin position="130"/>
        <end position="152"/>
    </location>
</feature>
<feature type="transmembrane region" description="Helical" evidence="5">
    <location>
        <begin position="43"/>
        <end position="64"/>
    </location>
</feature>